<keyword evidence="3" id="KW-1003">Cell membrane</keyword>
<dbReference type="InterPro" id="IPR003439">
    <property type="entry name" value="ABC_transporter-like_ATP-bd"/>
</dbReference>
<keyword evidence="6" id="KW-0547">Nucleotide-binding</keyword>
<evidence type="ECO:0000256" key="1">
    <source>
        <dbReference type="ARBA" id="ARBA00004202"/>
    </source>
</evidence>
<dbReference type="GO" id="GO:0005886">
    <property type="term" value="C:plasma membrane"/>
    <property type="evidence" value="ECO:0007669"/>
    <property type="project" value="UniProtKB-SubCell"/>
</dbReference>
<dbReference type="Proteomes" id="UP001071230">
    <property type="component" value="Unassembled WGS sequence"/>
</dbReference>
<evidence type="ECO:0000313" key="13">
    <source>
        <dbReference type="Proteomes" id="UP001071230"/>
    </source>
</evidence>
<feature type="domain" description="ABC transporter" evidence="10">
    <location>
        <begin position="5"/>
        <end position="240"/>
    </location>
</feature>
<dbReference type="Pfam" id="PF00005">
    <property type="entry name" value="ABC_tran"/>
    <property type="match status" value="2"/>
</dbReference>
<keyword evidence="5" id="KW-0677">Repeat</keyword>
<proteinExistence type="predicted"/>
<evidence type="ECO:0000259" key="10">
    <source>
        <dbReference type="PROSITE" id="PS50893"/>
    </source>
</evidence>
<dbReference type="GO" id="GO:0016887">
    <property type="term" value="F:ATP hydrolysis activity"/>
    <property type="evidence" value="ECO:0007669"/>
    <property type="project" value="InterPro"/>
</dbReference>
<reference evidence="11" key="2">
    <citation type="submission" date="2020-01" db="EMBL/GenBank/DDBJ databases">
        <authorList>
            <person name="Hornung B."/>
        </authorList>
    </citation>
    <scope>NUCLEOTIDE SEQUENCE</scope>
    <source>
        <strain evidence="11">PacBioINE</strain>
    </source>
</reference>
<dbReference type="FunFam" id="3.40.50.300:FF:000127">
    <property type="entry name" value="Ribose import ATP-binding protein RbsA"/>
    <property type="match status" value="1"/>
</dbReference>
<comment type="subcellular location">
    <subcellularLocation>
        <location evidence="1">Cell membrane</location>
        <topology evidence="1">Peripheral membrane protein</topology>
    </subcellularLocation>
</comment>
<keyword evidence="2" id="KW-0813">Transport</keyword>
<keyword evidence="8" id="KW-1278">Translocase</keyword>
<dbReference type="EC" id="3.6.1.3" evidence="11"/>
<organism evidence="11">
    <name type="scientific">Acididesulfobacillus acetoxydans</name>
    <dbReference type="NCBI Taxonomy" id="1561005"/>
    <lineage>
        <taxon>Bacteria</taxon>
        <taxon>Bacillati</taxon>
        <taxon>Bacillota</taxon>
        <taxon>Clostridia</taxon>
        <taxon>Eubacteriales</taxon>
        <taxon>Peptococcaceae</taxon>
        <taxon>Acididesulfobacillus</taxon>
    </lineage>
</organism>
<keyword evidence="4" id="KW-0762">Sugar transport</keyword>
<evidence type="ECO:0000256" key="4">
    <source>
        <dbReference type="ARBA" id="ARBA00022597"/>
    </source>
</evidence>
<dbReference type="GO" id="GO:0005524">
    <property type="term" value="F:ATP binding"/>
    <property type="evidence" value="ECO:0007669"/>
    <property type="project" value="UniProtKB-KW"/>
</dbReference>
<dbReference type="SMART" id="SM00382">
    <property type="entry name" value="AAA"/>
    <property type="match status" value="2"/>
</dbReference>
<dbReference type="RefSeq" id="WP_240984411.1">
    <property type="nucleotide sequence ID" value="NZ_CDGJ01000085.1"/>
</dbReference>
<protein>
    <submittedName>
        <fullName evidence="11">ABC transporter</fullName>
        <ecNumber evidence="11">3.6.1.3</ecNumber>
    </submittedName>
    <submittedName>
        <fullName evidence="12">Ribose import ATP-binding protein RbsA</fullName>
        <ecNumber evidence="12">3.6.3.17</ecNumber>
    </submittedName>
</protein>
<evidence type="ECO:0000313" key="12">
    <source>
        <dbReference type="EMBL" id="CEJ08644.1"/>
    </source>
</evidence>
<evidence type="ECO:0000256" key="9">
    <source>
        <dbReference type="ARBA" id="ARBA00023136"/>
    </source>
</evidence>
<sequence>MSTLLRIRGITKAFPGTLALNDVSLEFNAGEVHALMGENGAGKSTLLNILTGSLRSDQGEILINDRLVSFRSSLEVRKGGISIVHQELGLFPELSVAENILVGQTPSRFGLLDRKRMLHIAQELLSQFQVEFGLNTLVRDLSVSQQQIVEIAKALALDAHTYIFDEPTSTLSGDDVERLFQVIRGLRKKQKAIIYVSHKFSEIFQISDRISILRDGQLVGTGLASEMDTEGIIKAMVGRTLDRIYPEKGKPGDEVLLEVSHLSAGTKCMDISFKLFRGEILGIFGLVGSGRTEIVRALTGVDRKQSGQIRLDDKEVNIRTVRDSIDLGMYYLTEDRKKQGLFLKLAIGDNVAVTHLGNIASLGMIRKQKVEEVSTGVLRDLRVKASSVSQQVGSLSGGNQQKVMVGKWLSKAPKIVILDEPTRGIDVGAKAEIHQLLRRLANEGIGVIMISSELPEIVGLSDRVMVVHKGHFTGELTGPDVNDETIMTLASGLDAHAERGVGIE</sequence>
<accession>A0A8S0XB56</accession>
<dbReference type="CDD" id="cd03216">
    <property type="entry name" value="ABC_Carb_Monos_I"/>
    <property type="match status" value="1"/>
</dbReference>
<evidence type="ECO:0000256" key="8">
    <source>
        <dbReference type="ARBA" id="ARBA00022967"/>
    </source>
</evidence>
<dbReference type="InterPro" id="IPR027417">
    <property type="entry name" value="P-loop_NTPase"/>
</dbReference>
<dbReference type="Gene3D" id="3.40.50.300">
    <property type="entry name" value="P-loop containing nucleotide triphosphate hydrolases"/>
    <property type="match status" value="2"/>
</dbReference>
<dbReference type="Proteomes" id="UP000836597">
    <property type="component" value="Chromosome"/>
</dbReference>
<name>A0A8S0XB56_9FIRM</name>
<dbReference type="InterPro" id="IPR050107">
    <property type="entry name" value="ABC_carbohydrate_import_ATPase"/>
</dbReference>
<dbReference type="EMBL" id="LR746496">
    <property type="protein sequence ID" value="CAA7600796.1"/>
    <property type="molecule type" value="Genomic_DNA"/>
</dbReference>
<dbReference type="PROSITE" id="PS50893">
    <property type="entry name" value="ABC_TRANSPORTER_2"/>
    <property type="match status" value="2"/>
</dbReference>
<evidence type="ECO:0000256" key="5">
    <source>
        <dbReference type="ARBA" id="ARBA00022737"/>
    </source>
</evidence>
<evidence type="ECO:0000256" key="3">
    <source>
        <dbReference type="ARBA" id="ARBA00022475"/>
    </source>
</evidence>
<keyword evidence="11" id="KW-0378">Hydrolase</keyword>
<reference evidence="12" key="1">
    <citation type="submission" date="2014-11" db="EMBL/GenBank/DDBJ databases">
        <authorList>
            <person name="Hornung B.V."/>
        </authorList>
    </citation>
    <scope>NUCLEOTIDE SEQUENCE</scope>
    <source>
        <strain evidence="12">INE</strain>
    </source>
</reference>
<dbReference type="InterPro" id="IPR017871">
    <property type="entry name" value="ABC_transporter-like_CS"/>
</dbReference>
<dbReference type="PANTHER" id="PTHR43790:SF3">
    <property type="entry name" value="D-ALLOSE IMPORT ATP-BINDING PROTEIN ALSA-RELATED"/>
    <property type="match status" value="1"/>
</dbReference>
<dbReference type="EC" id="3.6.3.17" evidence="12"/>
<evidence type="ECO:0000256" key="2">
    <source>
        <dbReference type="ARBA" id="ARBA00022448"/>
    </source>
</evidence>
<dbReference type="InterPro" id="IPR003593">
    <property type="entry name" value="AAA+_ATPase"/>
</dbReference>
<evidence type="ECO:0000256" key="6">
    <source>
        <dbReference type="ARBA" id="ARBA00022741"/>
    </source>
</evidence>
<evidence type="ECO:0000256" key="7">
    <source>
        <dbReference type="ARBA" id="ARBA00022840"/>
    </source>
</evidence>
<dbReference type="KEGG" id="aacx:DEACI_1449"/>
<dbReference type="EMBL" id="CDGJ01000085">
    <property type="protein sequence ID" value="CEJ08644.1"/>
    <property type="molecule type" value="Genomic_DNA"/>
</dbReference>
<dbReference type="PANTHER" id="PTHR43790">
    <property type="entry name" value="CARBOHYDRATE TRANSPORT ATP-BINDING PROTEIN MG119-RELATED"/>
    <property type="match status" value="1"/>
</dbReference>
<feature type="domain" description="ABC transporter" evidence="10">
    <location>
        <begin position="251"/>
        <end position="494"/>
    </location>
</feature>
<dbReference type="AlphaFoldDB" id="A0A8S0XB56"/>
<keyword evidence="7 12" id="KW-0067">ATP-binding</keyword>
<dbReference type="CDD" id="cd03215">
    <property type="entry name" value="ABC_Carb_Monos_II"/>
    <property type="match status" value="1"/>
</dbReference>
<dbReference type="SUPFAM" id="SSF52540">
    <property type="entry name" value="P-loop containing nucleoside triphosphate hydrolases"/>
    <property type="match status" value="2"/>
</dbReference>
<dbReference type="PROSITE" id="PS00211">
    <property type="entry name" value="ABC_TRANSPORTER_1"/>
    <property type="match status" value="1"/>
</dbReference>
<evidence type="ECO:0000313" key="11">
    <source>
        <dbReference type="EMBL" id="CAA7600796.1"/>
    </source>
</evidence>
<keyword evidence="9" id="KW-0472">Membrane</keyword>
<keyword evidence="13" id="KW-1185">Reference proteome</keyword>
<gene>
    <name evidence="11" type="ORF">DEACI_1449</name>
    <name evidence="12" type="ORF">DEACI_3123</name>
</gene>